<reference evidence="1" key="1">
    <citation type="submission" date="2020-03" db="EMBL/GenBank/DDBJ databases">
        <title>The deep terrestrial virosphere.</title>
        <authorList>
            <person name="Holmfeldt K."/>
            <person name="Nilsson E."/>
            <person name="Simone D."/>
            <person name="Lopez-Fernandez M."/>
            <person name="Wu X."/>
            <person name="de Brujin I."/>
            <person name="Lundin D."/>
            <person name="Andersson A."/>
            <person name="Bertilsson S."/>
            <person name="Dopson M."/>
        </authorList>
    </citation>
    <scope>NUCLEOTIDE SEQUENCE</scope>
    <source>
        <strain evidence="1">MM415B04464</strain>
    </source>
</reference>
<dbReference type="EMBL" id="MT143098">
    <property type="protein sequence ID" value="QJA92815.1"/>
    <property type="molecule type" value="Genomic_DNA"/>
</dbReference>
<dbReference type="AlphaFoldDB" id="A0A6M3LIU8"/>
<protein>
    <submittedName>
        <fullName evidence="1">Uncharacterized protein</fullName>
    </submittedName>
</protein>
<sequence>MNKIHNPNELMAEVLKKTWPPGTIGEFYSEKLRDFRINQIKVPMKPVEKKANAAVK</sequence>
<organism evidence="1">
    <name type="scientific">viral metagenome</name>
    <dbReference type="NCBI Taxonomy" id="1070528"/>
    <lineage>
        <taxon>unclassified sequences</taxon>
        <taxon>metagenomes</taxon>
        <taxon>organismal metagenomes</taxon>
    </lineage>
</organism>
<gene>
    <name evidence="1" type="ORF">MM415B04464_0011</name>
</gene>
<name>A0A6M3LIU8_9ZZZZ</name>
<proteinExistence type="predicted"/>
<evidence type="ECO:0000313" key="1">
    <source>
        <dbReference type="EMBL" id="QJA92815.1"/>
    </source>
</evidence>
<accession>A0A6M3LIU8</accession>